<accession>A0A1B6CLJ1</accession>
<dbReference type="PROSITE" id="PS50089">
    <property type="entry name" value="ZF_RING_2"/>
    <property type="match status" value="1"/>
</dbReference>
<dbReference type="GO" id="GO:0008270">
    <property type="term" value="F:zinc ion binding"/>
    <property type="evidence" value="ECO:0007669"/>
    <property type="project" value="UniProtKB-KW"/>
</dbReference>
<keyword evidence="1 3" id="KW-0479">Metal-binding</keyword>
<feature type="domain" description="RING-type" evidence="4">
    <location>
        <begin position="513"/>
        <end position="557"/>
    </location>
</feature>
<evidence type="ECO:0000313" key="5">
    <source>
        <dbReference type="EMBL" id="JAS14151.1"/>
    </source>
</evidence>
<name>A0A1B6CLJ1_9HEMI</name>
<dbReference type="EMBL" id="GEDC01023147">
    <property type="protein sequence ID" value="JAS14151.1"/>
    <property type="molecule type" value="Transcribed_RNA"/>
</dbReference>
<evidence type="ECO:0000256" key="3">
    <source>
        <dbReference type="PROSITE-ProRule" id="PRU00175"/>
    </source>
</evidence>
<gene>
    <name evidence="5" type="ORF">g.11099</name>
</gene>
<feature type="non-terminal residue" evidence="5">
    <location>
        <position position="1"/>
    </location>
</feature>
<evidence type="ECO:0000256" key="1">
    <source>
        <dbReference type="ARBA" id="ARBA00022771"/>
    </source>
</evidence>
<reference evidence="5" key="1">
    <citation type="submission" date="2015-12" db="EMBL/GenBank/DDBJ databases">
        <title>De novo transcriptome assembly of four potential Pierce s Disease insect vectors from Arizona vineyards.</title>
        <authorList>
            <person name="Tassone E.E."/>
        </authorList>
    </citation>
    <scope>NUCLEOTIDE SEQUENCE</scope>
</reference>
<organism evidence="5">
    <name type="scientific">Clastoptera arizonana</name>
    <name type="common">Arizona spittle bug</name>
    <dbReference type="NCBI Taxonomy" id="38151"/>
    <lineage>
        <taxon>Eukaryota</taxon>
        <taxon>Metazoa</taxon>
        <taxon>Ecdysozoa</taxon>
        <taxon>Arthropoda</taxon>
        <taxon>Hexapoda</taxon>
        <taxon>Insecta</taxon>
        <taxon>Pterygota</taxon>
        <taxon>Neoptera</taxon>
        <taxon>Paraneoptera</taxon>
        <taxon>Hemiptera</taxon>
        <taxon>Auchenorrhyncha</taxon>
        <taxon>Cercopoidea</taxon>
        <taxon>Clastopteridae</taxon>
        <taxon>Clastoptera</taxon>
    </lineage>
</organism>
<dbReference type="InterPro" id="IPR001841">
    <property type="entry name" value="Znf_RING"/>
</dbReference>
<evidence type="ECO:0000256" key="2">
    <source>
        <dbReference type="ARBA" id="ARBA00022833"/>
    </source>
</evidence>
<dbReference type="AlphaFoldDB" id="A0A1B6CLJ1"/>
<protein>
    <recommendedName>
        <fullName evidence="4">RING-type domain-containing protein</fullName>
    </recommendedName>
</protein>
<keyword evidence="2" id="KW-0862">Zinc</keyword>
<evidence type="ECO:0000259" key="4">
    <source>
        <dbReference type="PROSITE" id="PS50089"/>
    </source>
</evidence>
<sequence>LCKVFHDSFKTGAIVHWLNNGKTILSSELNVNTYPNILQSIYSEDSLKLDFNLSIVLTIFSEILDPDAILKCLDLLSFQCIYLSWCVVLNRFQEGTLRHVTPSSENGNVECTEWPAPLLLNAIFLSFRLEQVDACFRMAMEGCVSLRIISYTLLKLADHLEETGMTKTEAVERSDKLLLGYVSKMMEKNLEIDLQDKVLQAHLESAFMNINSKSDYSVCHCFFPLPGSGLSNAKYNAIGKKLITFYWELYTQKVPNGVKPDLLLSHDSDDSKFYHSSKDKNDIMFLQFLQKNELIGNDTQHLSMLESEYLKNILQLCCVSSSLLLWALQKAPNCGQNLSLTLVVQLGLVSEMKLYIESNNDLEWWENVFHMNCLVKRGCCCACGSEWGPNRDAGFQWIYLATITLEVFGPTTTLNLIKRFSSEILPGELDRRFYQSCILTNIVDNHTSGLRKKVLDIITKVNDSGKNKTAMSLEIGVKVNTALESDLCTASQNKFSSTNHHWGMTVDLKNGDCALCSLNLGAPRLVKDGGIRGFMCDHTFHNVCLQVAHSLFFCPLCCH</sequence>
<keyword evidence="1 3" id="KW-0863">Zinc-finger</keyword>
<proteinExistence type="predicted"/>